<reference evidence="1 2" key="1">
    <citation type="submission" date="2020-06" db="EMBL/GenBank/DDBJ databases">
        <title>Altererythrobacter lutimaris sp. nov., a marine bacterium isolated from a tidal flat.</title>
        <authorList>
            <person name="Kim D."/>
            <person name="Yoo Y."/>
            <person name="Kim J.-J."/>
        </authorList>
    </citation>
    <scope>NUCLEOTIDE SEQUENCE [LARGE SCALE GENOMIC DNA]</scope>
    <source>
        <strain evidence="1 2">JGD-16</strain>
    </source>
</reference>
<dbReference type="Proteomes" id="UP000546031">
    <property type="component" value="Unassembled WGS sequence"/>
</dbReference>
<dbReference type="SUPFAM" id="SSF53474">
    <property type="entry name" value="alpha/beta-Hydrolases"/>
    <property type="match status" value="1"/>
</dbReference>
<dbReference type="EMBL" id="JABWTA010000001">
    <property type="protein sequence ID" value="NVE93533.1"/>
    <property type="molecule type" value="Genomic_DNA"/>
</dbReference>
<evidence type="ECO:0000313" key="2">
    <source>
        <dbReference type="Proteomes" id="UP000546031"/>
    </source>
</evidence>
<accession>A0A850H6T0</accession>
<dbReference type="PANTHER" id="PTHR37946">
    <property type="entry name" value="SLL1969 PROTEIN"/>
    <property type="match status" value="1"/>
</dbReference>
<dbReference type="GO" id="GO:0016787">
    <property type="term" value="F:hydrolase activity"/>
    <property type="evidence" value="ECO:0007669"/>
    <property type="project" value="UniProtKB-KW"/>
</dbReference>
<keyword evidence="2" id="KW-1185">Reference proteome</keyword>
<dbReference type="AlphaFoldDB" id="A0A850H6T0"/>
<comment type="caution">
    <text evidence="1">The sequence shown here is derived from an EMBL/GenBank/DDBJ whole genome shotgun (WGS) entry which is preliminary data.</text>
</comment>
<gene>
    <name evidence="1" type="ORF">HUO12_01325</name>
</gene>
<keyword evidence="1" id="KW-0378">Hydrolase</keyword>
<organism evidence="1 2">
    <name type="scientific">Altererythrobacter lutimaris</name>
    <dbReference type="NCBI Taxonomy" id="2743979"/>
    <lineage>
        <taxon>Bacteria</taxon>
        <taxon>Pseudomonadati</taxon>
        <taxon>Pseudomonadota</taxon>
        <taxon>Alphaproteobacteria</taxon>
        <taxon>Sphingomonadales</taxon>
        <taxon>Erythrobacteraceae</taxon>
        <taxon>Altererythrobacter</taxon>
    </lineage>
</organism>
<dbReference type="InterPro" id="IPR029058">
    <property type="entry name" value="AB_hydrolase_fold"/>
</dbReference>
<dbReference type="PANTHER" id="PTHR37946:SF1">
    <property type="entry name" value="SLL1969 PROTEIN"/>
    <property type="match status" value="1"/>
</dbReference>
<dbReference type="Gene3D" id="3.40.50.1820">
    <property type="entry name" value="alpha/beta hydrolase"/>
    <property type="match status" value="1"/>
</dbReference>
<sequence length="249" mass="27574">MRLRSKRIGLRERLKLAAERIDGPSAARPSAQRMLREASYPLSPLTRRIRRAPKVTQTNNPKNVLLLPGFLAGPQNMAYLGEQLRLAGHEVTHWSLGFNTGPTPAKLECLEKELRTLFEAKGQEVTLIGWSLGGLFARELAKRHSQASAKVITLGSPFSGDPRANNAWRLYQLVAGHRVDEPPVESALSEKPPVETVAFWSPRDGVVAPRSARGKPGERDRVVTARCTHMGFSYSPDAIEAILQELERS</sequence>
<proteinExistence type="predicted"/>
<name>A0A850H6T0_9SPHN</name>
<protein>
    <submittedName>
        <fullName evidence="1">Alpha/beta hydrolase</fullName>
    </submittedName>
</protein>
<evidence type="ECO:0000313" key="1">
    <source>
        <dbReference type="EMBL" id="NVE93533.1"/>
    </source>
</evidence>